<feature type="compositionally biased region" description="Basic and acidic residues" evidence="1">
    <location>
        <begin position="409"/>
        <end position="418"/>
    </location>
</feature>
<reference evidence="3 4" key="1">
    <citation type="submission" date="2019-12" db="EMBL/GenBank/DDBJ databases">
        <title>Functional and genomic insights into the Sphingobium yanoikuyae YC-JY1, a bacterium efficiently degrading bisphenol A.</title>
        <authorList>
            <person name="Jia Y."/>
            <person name="Li X."/>
            <person name="Wang J."/>
            <person name="Eltoukhy A."/>
            <person name="Lamraoui I."/>
            <person name="Yan Y."/>
        </authorList>
    </citation>
    <scope>NUCLEOTIDE SEQUENCE [LARGE SCALE GENOMIC DNA]</scope>
    <source>
        <strain evidence="3 4">YC-JY1</strain>
        <plasmid evidence="3 4">unnamed4</plasmid>
    </source>
</reference>
<feature type="compositionally biased region" description="Basic and acidic residues" evidence="1">
    <location>
        <begin position="429"/>
        <end position="439"/>
    </location>
</feature>
<protein>
    <submittedName>
        <fullName evidence="3">Relaxase/mobilization nuclease domain-containing protein</fullName>
    </submittedName>
</protein>
<proteinExistence type="predicted"/>
<organism evidence="3 4">
    <name type="scientific">Sphingobium yanoikuyae</name>
    <name type="common">Sphingomonas yanoikuyae</name>
    <dbReference type="NCBI Taxonomy" id="13690"/>
    <lineage>
        <taxon>Bacteria</taxon>
        <taxon>Pseudomonadati</taxon>
        <taxon>Pseudomonadota</taxon>
        <taxon>Alphaproteobacteria</taxon>
        <taxon>Sphingomonadales</taxon>
        <taxon>Sphingomonadaceae</taxon>
        <taxon>Sphingobium</taxon>
    </lineage>
</organism>
<dbReference type="Gene3D" id="3.30.930.30">
    <property type="match status" value="1"/>
</dbReference>
<dbReference type="Proteomes" id="UP000464086">
    <property type="component" value="Plasmid unnamed4"/>
</dbReference>
<gene>
    <name evidence="3" type="ORF">GS397_27525</name>
</gene>
<feature type="region of interest" description="Disordered" evidence="1">
    <location>
        <begin position="409"/>
        <end position="499"/>
    </location>
</feature>
<evidence type="ECO:0000256" key="1">
    <source>
        <dbReference type="SAM" id="MobiDB-lite"/>
    </source>
</evidence>
<dbReference type="EMBL" id="CP047222">
    <property type="protein sequence ID" value="QHD70854.1"/>
    <property type="molecule type" value="Genomic_DNA"/>
</dbReference>
<name>A0A6P1GRL6_SPHYA</name>
<evidence type="ECO:0000313" key="4">
    <source>
        <dbReference type="Proteomes" id="UP000464086"/>
    </source>
</evidence>
<dbReference type="Pfam" id="PF03432">
    <property type="entry name" value="Relaxase"/>
    <property type="match status" value="1"/>
</dbReference>
<dbReference type="InterPro" id="IPR005094">
    <property type="entry name" value="Endonuclease_MobA/VirD2"/>
</dbReference>
<sequence>MNPFEFSERTLEDLERVQGPRGTGRGKIDRRGNRQLERALGSMLRTPAELTFAGVGRVSDALRHRIADTRSARSAQALQRLDRTAKRAPQVVVKITSRIHGAASTVGAFTYVGRIGMSDKEPIGVETSEGKQLMSAQEMMILAREWQQWEQSDEARRKGATAIAMVFSMPPGTDPEAVRDAVRDFAENDMANRRWVMALHTDEAHPHVHLVIAGRDNDGRRFNPNREFLQHCRERFAENLRERGIEADATIRMTRGYPPKQDPTPVLKMRDRGERPDADKGRADMLDGASPDAKQRLTDREKARSATAENFVAVREVYTRAIAELEAHGGAAEADRAKALRVFVDGMEAPTNARAEIIERLKTGDALPKEYEKDAELERLKLRVQNRKGEQRAAALDRIERATDKIKSVSAELKDKGAKSGAGDSEPTVFDRIRAKAAELKNSNVPPDPGADRTLAGARERLQAMQRNLDKAIKDRAQNKDRDRAQDRNRDRDRDGPSR</sequence>
<dbReference type="RefSeq" id="WP_159368325.1">
    <property type="nucleotide sequence ID" value="NZ_CP047222.1"/>
</dbReference>
<accession>A0A6P1GRL6</accession>
<feature type="domain" description="MobA/VirD2-like nuclease" evidence="2">
    <location>
        <begin position="144"/>
        <end position="244"/>
    </location>
</feature>
<evidence type="ECO:0000313" key="3">
    <source>
        <dbReference type="EMBL" id="QHD70854.1"/>
    </source>
</evidence>
<feature type="compositionally biased region" description="Basic and acidic residues" evidence="1">
    <location>
        <begin position="293"/>
        <end position="303"/>
    </location>
</feature>
<keyword evidence="3" id="KW-0614">Plasmid</keyword>
<geneLocation type="plasmid" evidence="3">
    <name>unnamed4</name>
</geneLocation>
<feature type="compositionally biased region" description="Basic and acidic residues" evidence="1">
    <location>
        <begin position="458"/>
        <end position="499"/>
    </location>
</feature>
<dbReference type="AlphaFoldDB" id="A0A6P1GRL6"/>
<feature type="compositionally biased region" description="Basic and acidic residues" evidence="1">
    <location>
        <begin position="268"/>
        <end position="285"/>
    </location>
</feature>
<feature type="region of interest" description="Disordered" evidence="1">
    <location>
        <begin position="253"/>
        <end position="303"/>
    </location>
</feature>
<evidence type="ECO:0000259" key="2">
    <source>
        <dbReference type="Pfam" id="PF03432"/>
    </source>
</evidence>